<evidence type="ECO:0000256" key="3">
    <source>
        <dbReference type="ARBA" id="ARBA00022475"/>
    </source>
</evidence>
<comment type="catalytic activity">
    <reaction evidence="7">
        <text>2 GTP = 3',3'-c-di-GMP + 2 diphosphate</text>
        <dbReference type="Rhea" id="RHEA:24898"/>
        <dbReference type="ChEBI" id="CHEBI:33019"/>
        <dbReference type="ChEBI" id="CHEBI:37565"/>
        <dbReference type="ChEBI" id="CHEBI:58805"/>
        <dbReference type="EC" id="2.7.7.65"/>
    </reaction>
</comment>
<dbReference type="InterPro" id="IPR000160">
    <property type="entry name" value="GGDEF_dom"/>
</dbReference>
<dbReference type="InterPro" id="IPR043128">
    <property type="entry name" value="Rev_trsase/Diguanyl_cyclase"/>
</dbReference>
<dbReference type="GO" id="GO:0052621">
    <property type="term" value="F:diguanylate cyclase activity"/>
    <property type="evidence" value="ECO:0007669"/>
    <property type="project" value="UniProtKB-EC"/>
</dbReference>
<keyword evidence="6 8" id="KW-0472">Membrane</keyword>
<dbReference type="Gene3D" id="3.30.450.20">
    <property type="entry name" value="PAS domain"/>
    <property type="match status" value="1"/>
</dbReference>
<dbReference type="PANTHER" id="PTHR45138:SF9">
    <property type="entry name" value="DIGUANYLATE CYCLASE DGCM-RELATED"/>
    <property type="match status" value="1"/>
</dbReference>
<dbReference type="GO" id="GO:1902201">
    <property type="term" value="P:negative regulation of bacterial-type flagellum-dependent cell motility"/>
    <property type="evidence" value="ECO:0007669"/>
    <property type="project" value="TreeGrafter"/>
</dbReference>
<feature type="transmembrane region" description="Helical" evidence="8">
    <location>
        <begin position="293"/>
        <end position="315"/>
    </location>
</feature>
<keyword evidence="4 8" id="KW-0812">Transmembrane</keyword>
<evidence type="ECO:0000313" key="10">
    <source>
        <dbReference type="EMBL" id="TVO75699.1"/>
    </source>
</evidence>
<dbReference type="CDD" id="cd18773">
    <property type="entry name" value="PDC1_HK_sensor"/>
    <property type="match status" value="1"/>
</dbReference>
<name>A0A557RIX2_9RHOO</name>
<dbReference type="EMBL" id="VMNI01000012">
    <property type="protein sequence ID" value="TVO75699.1"/>
    <property type="molecule type" value="Genomic_DNA"/>
</dbReference>
<dbReference type="Pfam" id="PF02743">
    <property type="entry name" value="dCache_1"/>
    <property type="match status" value="1"/>
</dbReference>
<evidence type="ECO:0000313" key="11">
    <source>
        <dbReference type="Proteomes" id="UP000318349"/>
    </source>
</evidence>
<feature type="domain" description="GGDEF" evidence="9">
    <location>
        <begin position="356"/>
        <end position="488"/>
    </location>
</feature>
<comment type="subcellular location">
    <subcellularLocation>
        <location evidence="1">Cell membrane</location>
        <topology evidence="1">Multi-pass membrane protein</topology>
    </subcellularLocation>
</comment>
<evidence type="ECO:0000256" key="6">
    <source>
        <dbReference type="ARBA" id="ARBA00023136"/>
    </source>
</evidence>
<evidence type="ECO:0000256" key="5">
    <source>
        <dbReference type="ARBA" id="ARBA00022989"/>
    </source>
</evidence>
<evidence type="ECO:0000256" key="2">
    <source>
        <dbReference type="ARBA" id="ARBA00012528"/>
    </source>
</evidence>
<keyword evidence="3" id="KW-1003">Cell membrane</keyword>
<dbReference type="NCBIfam" id="TIGR00254">
    <property type="entry name" value="GGDEF"/>
    <property type="match status" value="1"/>
</dbReference>
<evidence type="ECO:0000256" key="4">
    <source>
        <dbReference type="ARBA" id="ARBA00022692"/>
    </source>
</evidence>
<dbReference type="EC" id="2.7.7.65" evidence="2"/>
<dbReference type="FunFam" id="3.30.70.270:FF:000001">
    <property type="entry name" value="Diguanylate cyclase domain protein"/>
    <property type="match status" value="1"/>
</dbReference>
<dbReference type="PANTHER" id="PTHR45138">
    <property type="entry name" value="REGULATORY COMPONENTS OF SENSORY TRANSDUCTION SYSTEM"/>
    <property type="match status" value="1"/>
</dbReference>
<gene>
    <name evidence="10" type="ORF">FHP89_13265</name>
</gene>
<dbReference type="CDD" id="cd01949">
    <property type="entry name" value="GGDEF"/>
    <property type="match status" value="1"/>
</dbReference>
<organism evidence="10 11">
    <name type="scientific">Denitromonas halophila</name>
    <dbReference type="NCBI Taxonomy" id="1629404"/>
    <lineage>
        <taxon>Bacteria</taxon>
        <taxon>Pseudomonadati</taxon>
        <taxon>Pseudomonadota</taxon>
        <taxon>Betaproteobacteria</taxon>
        <taxon>Rhodocyclales</taxon>
        <taxon>Zoogloeaceae</taxon>
        <taxon>Denitromonas</taxon>
    </lineage>
</organism>
<dbReference type="Pfam" id="PF00990">
    <property type="entry name" value="GGDEF"/>
    <property type="match status" value="1"/>
</dbReference>
<dbReference type="GO" id="GO:0043709">
    <property type="term" value="P:cell adhesion involved in single-species biofilm formation"/>
    <property type="evidence" value="ECO:0007669"/>
    <property type="project" value="TreeGrafter"/>
</dbReference>
<dbReference type="Gene3D" id="3.30.70.270">
    <property type="match status" value="1"/>
</dbReference>
<evidence type="ECO:0000256" key="8">
    <source>
        <dbReference type="SAM" id="Phobius"/>
    </source>
</evidence>
<dbReference type="AlphaFoldDB" id="A0A557RIX2"/>
<evidence type="ECO:0000256" key="1">
    <source>
        <dbReference type="ARBA" id="ARBA00004651"/>
    </source>
</evidence>
<keyword evidence="5 8" id="KW-1133">Transmembrane helix</keyword>
<dbReference type="PROSITE" id="PS50887">
    <property type="entry name" value="GGDEF"/>
    <property type="match status" value="1"/>
</dbReference>
<dbReference type="SMART" id="SM00267">
    <property type="entry name" value="GGDEF"/>
    <property type="match status" value="1"/>
</dbReference>
<dbReference type="InterPro" id="IPR050469">
    <property type="entry name" value="Diguanylate_Cyclase"/>
</dbReference>
<dbReference type="InterPro" id="IPR029787">
    <property type="entry name" value="Nucleotide_cyclase"/>
</dbReference>
<sequence length="489" mass="54964">MPPYRHRLFNHSRLLLILGLLLTVGFLVTSFISYEVSKRSILEAIVEQSLPLTSSNIYSEIQKDLVRPVLISSTMAHDTFLRRWVLQGEADVEEMTHYLREVRQRYGAFASFFVSERSGIYYTGDGVLKQISPDEPRDAWYYRTRALTEDYEINVDPDLANQDALTIFINYRVYDFDGNYIGATGIGLTVDAVRRLVTEHQQRFNRKIYFVNKAGKVVLVGNSTKALNVDLHDGAGIGPQLEHILAAESGSYQYADADGNTQILQVNYLPELKWYLFVEQGQDAALDGIQRTLWINILISLLITAVVISLAHVALRNYQHRIEEMATIDKLTGLLNRNAFTMLMKKLLADHKRDPQPMAFLLADIDFFKQINDRHGHMAGDEVLAGIAKRLLDALRESDLVVRWGGEELLILLRHCDLSEALRIAESLRRGIGEEAFAVNGQAIPVTISIGVAAYHAGETTEQAVSRADAALYQAKNAGRNRVCVAPEA</sequence>
<protein>
    <recommendedName>
        <fullName evidence="2">diguanylate cyclase</fullName>
        <ecNumber evidence="2">2.7.7.65</ecNumber>
    </recommendedName>
</protein>
<evidence type="ECO:0000259" key="9">
    <source>
        <dbReference type="PROSITE" id="PS50887"/>
    </source>
</evidence>
<reference evidence="10 11" key="1">
    <citation type="submission" date="2019-07" db="EMBL/GenBank/DDBJ databases">
        <title>The pathways for chlorine oxyanion respiration interact through the shared metabolite chlorate.</title>
        <authorList>
            <person name="Barnum T.P."/>
            <person name="Cheng Y."/>
            <person name="Hill K.A."/>
            <person name="Lucas L.N."/>
            <person name="Carlson H.K."/>
            <person name="Coates J.D."/>
        </authorList>
    </citation>
    <scope>NUCLEOTIDE SEQUENCE [LARGE SCALE GENOMIC DNA]</scope>
    <source>
        <strain evidence="10 11">SFB-1</strain>
    </source>
</reference>
<proteinExistence type="predicted"/>
<evidence type="ECO:0000256" key="7">
    <source>
        <dbReference type="ARBA" id="ARBA00034247"/>
    </source>
</evidence>
<dbReference type="GO" id="GO:0005886">
    <property type="term" value="C:plasma membrane"/>
    <property type="evidence" value="ECO:0007669"/>
    <property type="project" value="UniProtKB-SubCell"/>
</dbReference>
<dbReference type="Proteomes" id="UP000318349">
    <property type="component" value="Unassembled WGS sequence"/>
</dbReference>
<accession>A0A557RIX2</accession>
<dbReference type="InterPro" id="IPR033479">
    <property type="entry name" value="dCache_1"/>
</dbReference>
<dbReference type="SUPFAM" id="SSF55073">
    <property type="entry name" value="Nucleotide cyclase"/>
    <property type="match status" value="1"/>
</dbReference>
<comment type="caution">
    <text evidence="10">The sequence shown here is derived from an EMBL/GenBank/DDBJ whole genome shotgun (WGS) entry which is preliminary data.</text>
</comment>